<evidence type="ECO:0000259" key="4">
    <source>
        <dbReference type="PROSITE" id="PS51000"/>
    </source>
</evidence>
<dbReference type="Gene3D" id="3.40.50.1360">
    <property type="match status" value="1"/>
</dbReference>
<accession>A0A7G8TDS0</accession>
<evidence type="ECO:0000313" key="5">
    <source>
        <dbReference type="EMBL" id="MVB10170.1"/>
    </source>
</evidence>
<keyword evidence="2" id="KW-0238">DNA-binding</keyword>
<dbReference type="EMBL" id="VWXL01000020">
    <property type="protein sequence ID" value="MVB10170.1"/>
    <property type="molecule type" value="Genomic_DNA"/>
</dbReference>
<dbReference type="EMBL" id="CP060286">
    <property type="protein sequence ID" value="QNK41761.1"/>
    <property type="molecule type" value="Genomic_DNA"/>
</dbReference>
<dbReference type="InterPro" id="IPR001034">
    <property type="entry name" value="DeoR_HTH"/>
</dbReference>
<proteinExistence type="predicted"/>
<dbReference type="PROSITE" id="PS00894">
    <property type="entry name" value="HTH_DEOR_1"/>
    <property type="match status" value="1"/>
</dbReference>
<dbReference type="InterPro" id="IPR014036">
    <property type="entry name" value="DeoR-like_C"/>
</dbReference>
<dbReference type="Gene3D" id="1.10.10.10">
    <property type="entry name" value="Winged helix-like DNA-binding domain superfamily/Winged helix DNA-binding domain"/>
    <property type="match status" value="1"/>
</dbReference>
<dbReference type="Pfam" id="PF08220">
    <property type="entry name" value="HTH_DeoR"/>
    <property type="match status" value="1"/>
</dbReference>
<feature type="domain" description="HTH deoR-type" evidence="4">
    <location>
        <begin position="2"/>
        <end position="57"/>
    </location>
</feature>
<dbReference type="Pfam" id="PF00455">
    <property type="entry name" value="DeoRC"/>
    <property type="match status" value="1"/>
</dbReference>
<dbReference type="SUPFAM" id="SSF100950">
    <property type="entry name" value="NagB/RpiA/CoA transferase-like"/>
    <property type="match status" value="1"/>
</dbReference>
<accession>A0A6N8HXD6</accession>
<dbReference type="SMART" id="SM01134">
    <property type="entry name" value="DeoRC"/>
    <property type="match status" value="1"/>
</dbReference>
<keyword evidence="1" id="KW-0805">Transcription regulation</keyword>
<evidence type="ECO:0000313" key="7">
    <source>
        <dbReference type="Proteomes" id="UP000469440"/>
    </source>
</evidence>
<dbReference type="SMART" id="SM00420">
    <property type="entry name" value="HTH_DEOR"/>
    <property type="match status" value="1"/>
</dbReference>
<sequence length="252" mass="27897">MRSQRIEEIRKYIYENKTVTLDDICETFQVSKSTLRRDLSAILQSSDIKKIYGGVTALPKKGLVSFEERNISNLEAKRRIAAAAAALIQENDIIFIDSGTTTLPIIDYIKEKRNITVLTNNVEIILHAIPYENINIISLSGTLSRKTLSFTGASAVQVLQNYNISKAFMATTGFSIENGVTNSSPLESDIKRAVVQRSQKVHLLADSSKCNIVSLITYCGLDKINTLVTDASPSKEICNFVYNNGNEILVAK</sequence>
<name>A0A6N8HXD6_9FIRM</name>
<dbReference type="InterPro" id="IPR036388">
    <property type="entry name" value="WH-like_DNA-bd_sf"/>
</dbReference>
<evidence type="ECO:0000313" key="8">
    <source>
        <dbReference type="Proteomes" id="UP000515909"/>
    </source>
</evidence>
<gene>
    <name evidence="5" type="primary">ydjF_2</name>
    <name evidence="5" type="ORF">CAFE_08480</name>
    <name evidence="6" type="ORF">HCR03_05810</name>
</gene>
<dbReference type="Proteomes" id="UP000515909">
    <property type="component" value="Chromosome"/>
</dbReference>
<dbReference type="AlphaFoldDB" id="A0A6N8HXD6"/>
<evidence type="ECO:0000256" key="1">
    <source>
        <dbReference type="ARBA" id="ARBA00023015"/>
    </source>
</evidence>
<dbReference type="PANTHER" id="PTHR30363:SF60">
    <property type="entry name" value="HTH-TYPE TRANSCRIPTIONAL REGULATOR IOLR"/>
    <property type="match status" value="1"/>
</dbReference>
<dbReference type="InterPro" id="IPR018356">
    <property type="entry name" value="Tscrpt_reg_HTH_DeoR_CS"/>
</dbReference>
<dbReference type="PROSITE" id="PS51000">
    <property type="entry name" value="HTH_DEOR_2"/>
    <property type="match status" value="1"/>
</dbReference>
<dbReference type="OrthoDB" id="9797223at2"/>
<dbReference type="RefSeq" id="WP_066648211.1">
    <property type="nucleotide sequence ID" value="NZ_CP060286.1"/>
</dbReference>
<dbReference type="GO" id="GO:0003700">
    <property type="term" value="F:DNA-binding transcription factor activity"/>
    <property type="evidence" value="ECO:0007669"/>
    <property type="project" value="InterPro"/>
</dbReference>
<dbReference type="GO" id="GO:0003677">
    <property type="term" value="F:DNA binding"/>
    <property type="evidence" value="ECO:0007669"/>
    <property type="project" value="UniProtKB-KW"/>
</dbReference>
<dbReference type="KEGG" id="cfem:HCR03_05810"/>
<dbReference type="SUPFAM" id="SSF46785">
    <property type="entry name" value="Winged helix' DNA-binding domain"/>
    <property type="match status" value="1"/>
</dbReference>
<dbReference type="PANTHER" id="PTHR30363">
    <property type="entry name" value="HTH-TYPE TRANSCRIPTIONAL REGULATOR SRLR-RELATED"/>
    <property type="match status" value="1"/>
</dbReference>
<reference evidence="6 8" key="2">
    <citation type="submission" date="2020-08" db="EMBL/GenBank/DDBJ databases">
        <title>The isolate Caproiciproducens sp. 7D4C2 produces n-caproate at mildly acidic conditions from hexoses: genome and rBOX comparison with related strains and chain-elongating bacteria.</title>
        <authorList>
            <person name="Esquivel-Elizondo S."/>
            <person name="Bagci C."/>
            <person name="Temovska M."/>
            <person name="Jeon B.S."/>
            <person name="Bessarab I."/>
            <person name="Williams R.B.H."/>
            <person name="Huson D.H."/>
            <person name="Angenent L.T."/>
        </authorList>
    </citation>
    <scope>NUCLEOTIDE SEQUENCE [LARGE SCALE GENOMIC DNA]</scope>
    <source>
        <strain evidence="6 8">7D4C2</strain>
    </source>
</reference>
<dbReference type="InterPro" id="IPR036390">
    <property type="entry name" value="WH_DNA-bd_sf"/>
</dbReference>
<keyword evidence="7" id="KW-1185">Reference proteome</keyword>
<keyword evidence="3" id="KW-0804">Transcription</keyword>
<dbReference type="InterPro" id="IPR037171">
    <property type="entry name" value="NagB/RpiA_transferase-like"/>
</dbReference>
<protein>
    <submittedName>
        <fullName evidence="6">DeoR/GlpR transcriptional regulator</fullName>
    </submittedName>
    <submittedName>
        <fullName evidence="5">Putative HTH-type transcriptional regulator YdjF</fullName>
    </submittedName>
</protein>
<dbReference type="Proteomes" id="UP000469440">
    <property type="component" value="Unassembled WGS sequence"/>
</dbReference>
<evidence type="ECO:0000313" key="6">
    <source>
        <dbReference type="EMBL" id="QNK41761.1"/>
    </source>
</evidence>
<dbReference type="InterPro" id="IPR050313">
    <property type="entry name" value="Carb_Metab_HTH_regulators"/>
</dbReference>
<organism evidence="5 7">
    <name type="scientific">Caproicibacter fermentans</name>
    <dbReference type="NCBI Taxonomy" id="2576756"/>
    <lineage>
        <taxon>Bacteria</taxon>
        <taxon>Bacillati</taxon>
        <taxon>Bacillota</taxon>
        <taxon>Clostridia</taxon>
        <taxon>Eubacteriales</taxon>
        <taxon>Acutalibacteraceae</taxon>
        <taxon>Caproicibacter</taxon>
    </lineage>
</organism>
<reference evidence="5 7" key="1">
    <citation type="submission" date="2019-09" db="EMBL/GenBank/DDBJ databases">
        <title>Genome sequence of Clostridium sp. EA1.</title>
        <authorList>
            <person name="Poehlein A."/>
            <person name="Bengelsdorf F.R."/>
            <person name="Daniel R."/>
        </authorList>
    </citation>
    <scope>NUCLEOTIDE SEQUENCE [LARGE SCALE GENOMIC DNA]</scope>
    <source>
        <strain evidence="5 7">EA1</strain>
    </source>
</reference>
<evidence type="ECO:0000256" key="2">
    <source>
        <dbReference type="ARBA" id="ARBA00023125"/>
    </source>
</evidence>
<evidence type="ECO:0000256" key="3">
    <source>
        <dbReference type="ARBA" id="ARBA00023163"/>
    </source>
</evidence>